<reference evidence="4 5" key="1">
    <citation type="submission" date="2017-11" db="EMBL/GenBank/DDBJ databases">
        <title>De novo assembly and phasing of dikaryotic genomes from two isolates of Puccinia coronata f. sp. avenae, the causal agent of oat crown rust.</title>
        <authorList>
            <person name="Miller M.E."/>
            <person name="Zhang Y."/>
            <person name="Omidvar V."/>
            <person name="Sperschneider J."/>
            <person name="Schwessinger B."/>
            <person name="Raley C."/>
            <person name="Palmer J.M."/>
            <person name="Garnica D."/>
            <person name="Upadhyaya N."/>
            <person name="Rathjen J."/>
            <person name="Taylor J.M."/>
            <person name="Park R.F."/>
            <person name="Dodds P.N."/>
            <person name="Hirsch C.D."/>
            <person name="Kianian S.F."/>
            <person name="Figueroa M."/>
        </authorList>
    </citation>
    <scope>NUCLEOTIDE SEQUENCE [LARGE SCALE GENOMIC DNA]</scope>
    <source>
        <strain evidence="3">12NC29</strain>
        <strain evidence="2">12SD80</strain>
    </source>
</reference>
<accession>A0A2N5SMG2</accession>
<protein>
    <submittedName>
        <fullName evidence="2">Uncharacterized protein</fullName>
    </submittedName>
</protein>
<gene>
    <name evidence="3" type="ORF">PCANC_09861</name>
    <name evidence="2" type="ORF">PCASD_17053</name>
</gene>
<dbReference type="EMBL" id="PGCJ01000801">
    <property type="protein sequence ID" value="PLW20199.1"/>
    <property type="molecule type" value="Genomic_DNA"/>
</dbReference>
<keyword evidence="4" id="KW-1185">Reference proteome</keyword>
<name>A0A2N5SMG2_9BASI</name>
<evidence type="ECO:0000313" key="3">
    <source>
        <dbReference type="EMBL" id="PLW20199.1"/>
    </source>
</evidence>
<evidence type="ECO:0000313" key="4">
    <source>
        <dbReference type="Proteomes" id="UP000235388"/>
    </source>
</evidence>
<comment type="caution">
    <text evidence="2">The sequence shown here is derived from an EMBL/GenBank/DDBJ whole genome shotgun (WGS) entry which is preliminary data.</text>
</comment>
<dbReference type="Proteomes" id="UP000235388">
    <property type="component" value="Unassembled WGS sequence"/>
</dbReference>
<dbReference type="Proteomes" id="UP000235392">
    <property type="component" value="Unassembled WGS sequence"/>
</dbReference>
<sequence>MSPLGKTTTSCRNFLIRNPPNLEKEKETKNKIINPTLRHSSEHGNLGDGIFRKILHS</sequence>
<evidence type="ECO:0000313" key="5">
    <source>
        <dbReference type="Proteomes" id="UP000235392"/>
    </source>
</evidence>
<proteinExistence type="predicted"/>
<dbReference type="EMBL" id="PGCI01000823">
    <property type="protein sequence ID" value="PLW14414.1"/>
    <property type="molecule type" value="Genomic_DNA"/>
</dbReference>
<organism evidence="2 5">
    <name type="scientific">Puccinia coronata f. sp. avenae</name>
    <dbReference type="NCBI Taxonomy" id="200324"/>
    <lineage>
        <taxon>Eukaryota</taxon>
        <taxon>Fungi</taxon>
        <taxon>Dikarya</taxon>
        <taxon>Basidiomycota</taxon>
        <taxon>Pucciniomycotina</taxon>
        <taxon>Pucciniomycetes</taxon>
        <taxon>Pucciniales</taxon>
        <taxon>Pucciniaceae</taxon>
        <taxon>Puccinia</taxon>
    </lineage>
</organism>
<feature type="region of interest" description="Disordered" evidence="1">
    <location>
        <begin position="19"/>
        <end position="48"/>
    </location>
</feature>
<evidence type="ECO:0000256" key="1">
    <source>
        <dbReference type="SAM" id="MobiDB-lite"/>
    </source>
</evidence>
<dbReference type="AlphaFoldDB" id="A0A2N5SMG2"/>
<evidence type="ECO:0000313" key="2">
    <source>
        <dbReference type="EMBL" id="PLW14414.1"/>
    </source>
</evidence>